<evidence type="ECO:0000313" key="7">
    <source>
        <dbReference type="EMBL" id="GAT58873.1"/>
    </source>
</evidence>
<feature type="domain" description="C2H2-type" evidence="6">
    <location>
        <begin position="694"/>
        <end position="719"/>
    </location>
</feature>
<dbReference type="Pfam" id="PF01793">
    <property type="entry name" value="Glyco_transf_15"/>
    <property type="match status" value="1"/>
</dbReference>
<reference evidence="7" key="1">
    <citation type="submission" date="2014-09" db="EMBL/GenBank/DDBJ databases">
        <title>Genome sequence of the luminous mushroom Mycena chlorophos for searching fungal bioluminescence genes.</title>
        <authorList>
            <person name="Tanaka Y."/>
            <person name="Kasuga D."/>
            <person name="Oba Y."/>
            <person name="Hase S."/>
            <person name="Sato K."/>
            <person name="Oba Y."/>
            <person name="Sakakibara Y."/>
        </authorList>
    </citation>
    <scope>NUCLEOTIDE SEQUENCE</scope>
</reference>
<dbReference type="Gene3D" id="3.90.550.10">
    <property type="entry name" value="Spore Coat Polysaccharide Biosynthesis Protein SpsA, Chain A"/>
    <property type="match status" value="1"/>
</dbReference>
<evidence type="ECO:0000313" key="8">
    <source>
        <dbReference type="Proteomes" id="UP000815677"/>
    </source>
</evidence>
<dbReference type="PANTHER" id="PTHR31121:SF6">
    <property type="entry name" value="ALPHA-1,2 MANNOSYLTRANSFERASE KTR1"/>
    <property type="match status" value="1"/>
</dbReference>
<dbReference type="SUPFAM" id="SSF53448">
    <property type="entry name" value="Nucleotide-diphospho-sugar transferases"/>
    <property type="match status" value="1"/>
</dbReference>
<keyword evidence="2" id="KW-0808">Transferase</keyword>
<keyword evidence="3" id="KW-0863">Zinc-finger</keyword>
<comment type="similarity">
    <text evidence="1">Belongs to the glycosyltransferase 15 family.</text>
</comment>
<dbReference type="EMBL" id="DF849791">
    <property type="protein sequence ID" value="GAT58873.1"/>
    <property type="molecule type" value="Genomic_DNA"/>
</dbReference>
<organism evidence="7 8">
    <name type="scientific">Mycena chlorophos</name>
    <name type="common">Agaric fungus</name>
    <name type="synonym">Agaricus chlorophos</name>
    <dbReference type="NCBI Taxonomy" id="658473"/>
    <lineage>
        <taxon>Eukaryota</taxon>
        <taxon>Fungi</taxon>
        <taxon>Dikarya</taxon>
        <taxon>Basidiomycota</taxon>
        <taxon>Agaricomycotina</taxon>
        <taxon>Agaricomycetes</taxon>
        <taxon>Agaricomycetidae</taxon>
        <taxon>Agaricales</taxon>
        <taxon>Marasmiineae</taxon>
        <taxon>Mycenaceae</taxon>
        <taxon>Mycena</taxon>
    </lineage>
</organism>
<dbReference type="PANTHER" id="PTHR31121">
    <property type="entry name" value="ALPHA-1,2 MANNOSYLTRANSFERASE KTR1"/>
    <property type="match status" value="1"/>
</dbReference>
<dbReference type="SMART" id="SM00355">
    <property type="entry name" value="ZnF_C2H2"/>
    <property type="match status" value="2"/>
</dbReference>
<evidence type="ECO:0000259" key="6">
    <source>
        <dbReference type="PROSITE" id="PS50157"/>
    </source>
</evidence>
<keyword evidence="5" id="KW-0812">Transmembrane</keyword>
<dbReference type="PROSITE" id="PS00028">
    <property type="entry name" value="ZINC_FINGER_C2H2_1"/>
    <property type="match status" value="1"/>
</dbReference>
<dbReference type="InterPro" id="IPR013087">
    <property type="entry name" value="Znf_C2H2_type"/>
</dbReference>
<evidence type="ECO:0000256" key="4">
    <source>
        <dbReference type="SAM" id="MobiDB-lite"/>
    </source>
</evidence>
<evidence type="ECO:0000256" key="3">
    <source>
        <dbReference type="PROSITE-ProRule" id="PRU00042"/>
    </source>
</evidence>
<dbReference type="InterPro" id="IPR029044">
    <property type="entry name" value="Nucleotide-diphossugar_trans"/>
</dbReference>
<sequence length="774" mass="87119">MSYGAVTRRRYIVFIVVLMSLFYFLEVALRDAPPFSLSPTNAATSPSLEVMQPPPSLDPPPIPTADVVAADLHPCARRERANATLLMLARNSDVAGAAASVAQLEDKFNKHCNYPWVFLNEEPFTEDFKTEVAKATNGSISFGRVQHEHWYQPGWIDEDLARAGRDKMVQQNIIYADSVPYRNMCRFNSGFFFKHELVLPYRYYWRVEPDIEYFCDMPYDPFYYMMENDKIYGFTISFYEWEPTIPTLWSAVKEFVRKYPQYVADDNAMSYLSDDGGETYNLCHCGCFLLHLGSCRLTPALSGQISKSRTWISGEAKHTKHSSSFWKPRVAFTMSDGEMRPSTASQWRFSLQRPRCISSKTSATDTVHSNTVRKALIGKQISADATRATHSITDNSRRPPRHQVMTRHRRTLQYLERAQIVPVARRNESNKYETMRSVVVNPVRRGAVAQLAMPALASAVKWSSCLSQGSALPSVEQIKQGPRSFVLRDRVTRVPSLPSSESPLPSFSASLLVLFTVSCVVLRMVGTCNFNGQSSNGHTSYMHVLVPNETRLYDVIVEDTYDGLPPISCLEHELLMEVEDGEDWDEEEDGEADDEGPESAEDAVEMQEMQVDPGTPAVRPTAPMGAVQPDSALLCGASESHELINCRRTDSGLEEGDRIVKKARAEEIGAEEAQFGVLHACNGTLGNKPSKGSYACKGPGCTRKFGRGSDLERHWRSVHLKTMWKCLAAECADREEFSRKDSLFRHISMAHKEDGDRLKAMYNRKKREANSSLS</sequence>
<dbReference type="Proteomes" id="UP000815677">
    <property type="component" value="Unassembled WGS sequence"/>
</dbReference>
<keyword evidence="5" id="KW-0472">Membrane</keyword>
<keyword evidence="5" id="KW-1133">Transmembrane helix</keyword>
<dbReference type="Gene3D" id="3.30.160.60">
    <property type="entry name" value="Classic Zinc Finger"/>
    <property type="match status" value="1"/>
</dbReference>
<dbReference type="InterPro" id="IPR002685">
    <property type="entry name" value="Glyco_trans_15"/>
</dbReference>
<accession>A0ABQ0M6B1</accession>
<keyword evidence="3" id="KW-0862">Zinc</keyword>
<feature type="region of interest" description="Disordered" evidence="4">
    <location>
        <begin position="581"/>
        <end position="625"/>
    </location>
</feature>
<dbReference type="PROSITE" id="PS50157">
    <property type="entry name" value="ZINC_FINGER_C2H2_2"/>
    <property type="match status" value="1"/>
</dbReference>
<evidence type="ECO:0000256" key="1">
    <source>
        <dbReference type="ARBA" id="ARBA00007677"/>
    </source>
</evidence>
<keyword evidence="8" id="KW-1185">Reference proteome</keyword>
<gene>
    <name evidence="7" type="ORF">MCHLO_15250</name>
</gene>
<name>A0ABQ0M6B1_MYCCL</name>
<keyword evidence="3" id="KW-0479">Metal-binding</keyword>
<proteinExistence type="inferred from homology"/>
<evidence type="ECO:0000256" key="2">
    <source>
        <dbReference type="ARBA" id="ARBA00022679"/>
    </source>
</evidence>
<feature type="transmembrane region" description="Helical" evidence="5">
    <location>
        <begin position="12"/>
        <end position="29"/>
    </location>
</feature>
<feature type="compositionally biased region" description="Acidic residues" evidence="4">
    <location>
        <begin position="581"/>
        <end position="605"/>
    </location>
</feature>
<feature type="region of interest" description="Disordered" evidence="4">
    <location>
        <begin position="384"/>
        <end position="405"/>
    </location>
</feature>
<protein>
    <submittedName>
        <fullName evidence="7">Glycosyltransferase family 15 protein</fullName>
    </submittedName>
</protein>
<evidence type="ECO:0000256" key="5">
    <source>
        <dbReference type="SAM" id="Phobius"/>
    </source>
</evidence>